<evidence type="ECO:0000256" key="3">
    <source>
        <dbReference type="ARBA" id="ARBA00022475"/>
    </source>
</evidence>
<dbReference type="GO" id="GO:0019646">
    <property type="term" value="P:aerobic electron transport chain"/>
    <property type="evidence" value="ECO:0007669"/>
    <property type="project" value="InterPro"/>
</dbReference>
<keyword evidence="4 7" id="KW-0812">Transmembrane</keyword>
<dbReference type="EMBL" id="CP029494">
    <property type="protein sequence ID" value="AWN22772.1"/>
    <property type="molecule type" value="Genomic_DNA"/>
</dbReference>
<feature type="transmembrane region" description="Helical" evidence="9">
    <location>
        <begin position="133"/>
        <end position="158"/>
    </location>
</feature>
<keyword evidence="12" id="KW-1185">Reference proteome</keyword>
<evidence type="ECO:0000256" key="1">
    <source>
        <dbReference type="ARBA" id="ARBA00004651"/>
    </source>
</evidence>
<sequence>MTASPVPASETQPPEHIDRNRQSNGFWGMAAFLATDVVMFTLLLVANIYLRRYSHGPGQASLDPGTTFWYSLGLWASSGVLILAERLRRQTELSGLLYLLTAGLGLVFVYGQVKEYLRLTHLGARVDVNLFYTGFYTVTGLHGLHVLVGALALIVAAVLRFGGRLGERRSGFTGGLGLYWHFVDGVWAVLFAVLYLWSGP</sequence>
<evidence type="ECO:0000256" key="7">
    <source>
        <dbReference type="RuleBase" id="RU003376"/>
    </source>
</evidence>
<evidence type="ECO:0000313" key="11">
    <source>
        <dbReference type="EMBL" id="AWN22772.1"/>
    </source>
</evidence>
<comment type="similarity">
    <text evidence="2 7">Belongs to the cytochrome c oxidase subunit 3 family.</text>
</comment>
<dbReference type="Pfam" id="PF00510">
    <property type="entry name" value="COX3"/>
    <property type="match status" value="1"/>
</dbReference>
<dbReference type="GO" id="GO:0005886">
    <property type="term" value="C:plasma membrane"/>
    <property type="evidence" value="ECO:0007669"/>
    <property type="project" value="UniProtKB-SubCell"/>
</dbReference>
<evidence type="ECO:0000256" key="8">
    <source>
        <dbReference type="SAM" id="MobiDB-lite"/>
    </source>
</evidence>
<dbReference type="AlphaFoldDB" id="A0A2Z3JCK4"/>
<dbReference type="InterPro" id="IPR000298">
    <property type="entry name" value="Cyt_c_oxidase-like_su3"/>
</dbReference>
<feature type="transmembrane region" description="Helical" evidence="9">
    <location>
        <begin position="26"/>
        <end position="48"/>
    </location>
</feature>
<organism evidence="11 12">
    <name type="scientific">Deinococcus irradiatisoli</name>
    <dbReference type="NCBI Taxonomy" id="2202254"/>
    <lineage>
        <taxon>Bacteria</taxon>
        <taxon>Thermotogati</taxon>
        <taxon>Deinococcota</taxon>
        <taxon>Deinococci</taxon>
        <taxon>Deinococcales</taxon>
        <taxon>Deinococcaceae</taxon>
        <taxon>Deinococcus</taxon>
    </lineage>
</organism>
<evidence type="ECO:0000256" key="6">
    <source>
        <dbReference type="ARBA" id="ARBA00023136"/>
    </source>
</evidence>
<dbReference type="Gene3D" id="1.20.120.80">
    <property type="entry name" value="Cytochrome c oxidase, subunit III, four-helix bundle"/>
    <property type="match status" value="1"/>
</dbReference>
<evidence type="ECO:0000256" key="4">
    <source>
        <dbReference type="ARBA" id="ARBA00022692"/>
    </source>
</evidence>
<dbReference type="Proteomes" id="UP000245368">
    <property type="component" value="Chromosome"/>
</dbReference>
<dbReference type="RefSeq" id="WP_109826055.1">
    <property type="nucleotide sequence ID" value="NZ_CP029494.1"/>
</dbReference>
<feature type="transmembrane region" description="Helical" evidence="9">
    <location>
        <begin position="68"/>
        <end position="84"/>
    </location>
</feature>
<feature type="domain" description="Heme-copper oxidase subunit III family profile" evidence="10">
    <location>
        <begin position="27"/>
        <end position="199"/>
    </location>
</feature>
<keyword evidence="6 9" id="KW-0472">Membrane</keyword>
<dbReference type="PANTHER" id="PTHR11403:SF2">
    <property type="entry name" value="CYTOCHROME BO(3) UBIQUINOL OXIDASE SUBUNIT 3"/>
    <property type="match status" value="1"/>
</dbReference>
<dbReference type="InterPro" id="IPR013833">
    <property type="entry name" value="Cyt_c_oxidase_su3_a-hlx"/>
</dbReference>
<feature type="region of interest" description="Disordered" evidence="8">
    <location>
        <begin position="1"/>
        <end position="20"/>
    </location>
</feature>
<dbReference type="CDD" id="cd00386">
    <property type="entry name" value="Heme_Cu_Oxidase_III_like"/>
    <property type="match status" value="1"/>
</dbReference>
<gene>
    <name evidence="11" type="ORF">DKM44_05615</name>
</gene>
<keyword evidence="3" id="KW-1003">Cell membrane</keyword>
<evidence type="ECO:0000256" key="5">
    <source>
        <dbReference type="ARBA" id="ARBA00022989"/>
    </source>
</evidence>
<keyword evidence="5 9" id="KW-1133">Transmembrane helix</keyword>
<dbReference type="PANTHER" id="PTHR11403">
    <property type="entry name" value="CYTOCHROME C OXIDASE SUBUNIT III"/>
    <property type="match status" value="1"/>
</dbReference>
<feature type="transmembrane region" description="Helical" evidence="9">
    <location>
        <begin position="178"/>
        <end position="197"/>
    </location>
</feature>
<feature type="transmembrane region" description="Helical" evidence="9">
    <location>
        <begin position="96"/>
        <end position="113"/>
    </location>
</feature>
<evidence type="ECO:0000313" key="12">
    <source>
        <dbReference type="Proteomes" id="UP000245368"/>
    </source>
</evidence>
<dbReference type="KEGG" id="dez:DKM44_05615"/>
<evidence type="ECO:0000259" key="10">
    <source>
        <dbReference type="PROSITE" id="PS50253"/>
    </source>
</evidence>
<accession>A0A2Z3JCK4</accession>
<evidence type="ECO:0000256" key="2">
    <source>
        <dbReference type="ARBA" id="ARBA00010581"/>
    </source>
</evidence>
<dbReference type="PROSITE" id="PS50253">
    <property type="entry name" value="COX3"/>
    <property type="match status" value="1"/>
</dbReference>
<reference evidence="11 12" key="1">
    <citation type="submission" date="2018-05" db="EMBL/GenBank/DDBJ databases">
        <title>Complete Genome Sequence of Deinococcus sp. strain 17bor-2.</title>
        <authorList>
            <person name="Srinivasan S."/>
        </authorList>
    </citation>
    <scope>NUCLEOTIDE SEQUENCE [LARGE SCALE GENOMIC DNA]</scope>
    <source>
        <strain evidence="11 12">17bor-2</strain>
    </source>
</reference>
<dbReference type="InterPro" id="IPR035973">
    <property type="entry name" value="Cyt_c_oxidase_su3-like_sf"/>
</dbReference>
<comment type="subcellular location">
    <subcellularLocation>
        <location evidence="1 7">Cell membrane</location>
        <topology evidence="1 7">Multi-pass membrane protein</topology>
    </subcellularLocation>
</comment>
<dbReference type="InterPro" id="IPR024791">
    <property type="entry name" value="Cyt_c/ubiquinol_Oxase_su3"/>
</dbReference>
<evidence type="ECO:0000256" key="9">
    <source>
        <dbReference type="SAM" id="Phobius"/>
    </source>
</evidence>
<dbReference type="SUPFAM" id="SSF81452">
    <property type="entry name" value="Cytochrome c oxidase subunit III-like"/>
    <property type="match status" value="1"/>
</dbReference>
<name>A0A2Z3JCK4_9DEIO</name>
<protein>
    <submittedName>
        <fullName evidence="11">Heme-copper oxidase subunit III</fullName>
    </submittedName>
</protein>
<dbReference type="GO" id="GO:0004129">
    <property type="term" value="F:cytochrome-c oxidase activity"/>
    <property type="evidence" value="ECO:0007669"/>
    <property type="project" value="InterPro"/>
</dbReference>
<proteinExistence type="inferred from homology"/>
<dbReference type="OrthoDB" id="9810850at2"/>